<keyword evidence="4" id="KW-1185">Reference proteome</keyword>
<dbReference type="AlphaFoldDB" id="A0A5C4SY79"/>
<dbReference type="GO" id="GO:0030246">
    <property type="term" value="F:carbohydrate binding"/>
    <property type="evidence" value="ECO:0007669"/>
    <property type="project" value="InterPro"/>
</dbReference>
<evidence type="ECO:0000313" key="4">
    <source>
        <dbReference type="Proteomes" id="UP000307943"/>
    </source>
</evidence>
<dbReference type="RefSeq" id="WP_139606770.1">
    <property type="nucleotide sequence ID" value="NZ_VDCQ01000074.1"/>
</dbReference>
<dbReference type="SUPFAM" id="SSF49384">
    <property type="entry name" value="Carbohydrate-binding domain"/>
    <property type="match status" value="1"/>
</dbReference>
<evidence type="ECO:0000259" key="2">
    <source>
        <dbReference type="Pfam" id="PF00963"/>
    </source>
</evidence>
<organism evidence="3 4">
    <name type="scientific">Paenibacillus hemerocallicola</name>
    <dbReference type="NCBI Taxonomy" id="1172614"/>
    <lineage>
        <taxon>Bacteria</taxon>
        <taxon>Bacillati</taxon>
        <taxon>Bacillota</taxon>
        <taxon>Bacilli</taxon>
        <taxon>Bacillales</taxon>
        <taxon>Paenibacillaceae</taxon>
        <taxon>Paenibacillus</taxon>
    </lineage>
</organism>
<accession>A0A5C4SY79</accession>
<comment type="caution">
    <text evidence="3">The sequence shown here is derived from an EMBL/GenBank/DDBJ whole genome shotgun (WGS) entry which is preliminary data.</text>
</comment>
<keyword evidence="1" id="KW-0812">Transmembrane</keyword>
<feature type="domain" description="Cohesin" evidence="2">
    <location>
        <begin position="60"/>
        <end position="190"/>
    </location>
</feature>
<dbReference type="Proteomes" id="UP000307943">
    <property type="component" value="Unassembled WGS sequence"/>
</dbReference>
<protein>
    <recommendedName>
        <fullName evidence="2">Cohesin domain-containing protein</fullName>
    </recommendedName>
</protein>
<keyword evidence="1" id="KW-1133">Transmembrane helix</keyword>
<dbReference type="InterPro" id="IPR008965">
    <property type="entry name" value="CBM2/CBM3_carb-bd_dom_sf"/>
</dbReference>
<dbReference type="GO" id="GO:0000272">
    <property type="term" value="P:polysaccharide catabolic process"/>
    <property type="evidence" value="ECO:0007669"/>
    <property type="project" value="InterPro"/>
</dbReference>
<reference evidence="3 4" key="1">
    <citation type="submission" date="2019-05" db="EMBL/GenBank/DDBJ databases">
        <title>We sequenced the genome of Paenibacillus hemerocallicola KCTC 33185 for further insight into its adaptation and study the phylogeny of Paenibacillus.</title>
        <authorList>
            <person name="Narsing Rao M.P."/>
        </authorList>
    </citation>
    <scope>NUCLEOTIDE SEQUENCE [LARGE SCALE GENOMIC DNA]</scope>
    <source>
        <strain evidence="3 4">KCTC 33185</strain>
    </source>
</reference>
<dbReference type="Pfam" id="PF00963">
    <property type="entry name" value="Cohesin"/>
    <property type="match status" value="1"/>
</dbReference>
<name>A0A5C4SY79_9BACL</name>
<evidence type="ECO:0000313" key="3">
    <source>
        <dbReference type="EMBL" id="TNJ61558.1"/>
    </source>
</evidence>
<dbReference type="InterPro" id="IPR002102">
    <property type="entry name" value="Cohesin_dom"/>
</dbReference>
<feature type="transmembrane region" description="Helical" evidence="1">
    <location>
        <begin position="33"/>
        <end position="51"/>
    </location>
</feature>
<dbReference type="EMBL" id="VDCQ01000074">
    <property type="protein sequence ID" value="TNJ61558.1"/>
    <property type="molecule type" value="Genomic_DNA"/>
</dbReference>
<keyword evidence="1" id="KW-0472">Membrane</keyword>
<proteinExistence type="predicted"/>
<sequence>MVNRNVGRSGAAGSDGRASFGTARRAGLTGRSWLAVLLVLCLVFSFGPVAGANGTSASIEAGQASGKPGDSVDVKITLDPAMSSVLRYKTEISYDKNVLELDQSLPVDVQLSAIESNVDTTTAGTIKVDQAYLDGLGFLLEKKVAFTLKFKIKSAASAGDSAITIVSGSFSEDDSTWNNFATFTPGKVTVTAAKGTSSVEIGEAEGMAGQTVHVPVSLAQASAGVGSYA</sequence>
<gene>
    <name evidence="3" type="ORF">FE784_34355</name>
</gene>
<dbReference type="Gene3D" id="2.60.40.680">
    <property type="match status" value="1"/>
</dbReference>
<evidence type="ECO:0000256" key="1">
    <source>
        <dbReference type="SAM" id="Phobius"/>
    </source>
</evidence>